<evidence type="ECO:0000256" key="2">
    <source>
        <dbReference type="ARBA" id="ARBA00004496"/>
    </source>
</evidence>
<sequence length="292" mass="32487">MQYTHQPNRIAAEDLKEVSTWKLPEIDDRGVVVSSAEKEERERQEALRRQEQEKIEDVEMTEAELPQGGMTAQDMQEIFDAAEKDGFAQGHQQGVSQGHQEGYEAGRQQGLMEMRQQLVMEQQRFHGIAQALLTPLAEQDQDIEKLLVDIVSTLTTSVVQRELATDSSHIVSLVQQAIDVLPAGSKNLRILLSADDLQTLQDYTDQHQLDWKPIADARVQSGGCIVETLESRVDFTVAQRLAVVLEQFRTKQLGSSDAESSAEQPLENPADIAPTTVLKSTPAIDPHAVPNE</sequence>
<evidence type="ECO:0000256" key="3">
    <source>
        <dbReference type="ARBA" id="ARBA00006602"/>
    </source>
</evidence>
<accession>A0A928V263</accession>
<dbReference type="GO" id="GO:0071973">
    <property type="term" value="P:bacterial-type flagellum-dependent cell motility"/>
    <property type="evidence" value="ECO:0007669"/>
    <property type="project" value="InterPro"/>
</dbReference>
<evidence type="ECO:0000256" key="10">
    <source>
        <dbReference type="SAM" id="MobiDB-lite"/>
    </source>
</evidence>
<evidence type="ECO:0000256" key="1">
    <source>
        <dbReference type="ARBA" id="ARBA00003041"/>
    </source>
</evidence>
<feature type="region of interest" description="Disordered" evidence="10">
    <location>
        <begin position="33"/>
        <end position="60"/>
    </location>
</feature>
<protein>
    <recommendedName>
        <fullName evidence="4">Flagellar assembly protein FliH</fullName>
    </recommendedName>
</protein>
<evidence type="ECO:0000256" key="4">
    <source>
        <dbReference type="ARBA" id="ARBA00016507"/>
    </source>
</evidence>
<name>A0A928V263_9GAMM</name>
<dbReference type="PANTHER" id="PTHR34982">
    <property type="entry name" value="YOP PROTEINS TRANSLOCATION PROTEIN L"/>
    <property type="match status" value="1"/>
</dbReference>
<proteinExistence type="inferred from homology"/>
<keyword evidence="8" id="KW-0653">Protein transport</keyword>
<comment type="function">
    <text evidence="1">Needed for flagellar regrowth and assembly.</text>
</comment>
<dbReference type="Proteomes" id="UP000652567">
    <property type="component" value="Unassembled WGS sequence"/>
</dbReference>
<dbReference type="GO" id="GO:0044781">
    <property type="term" value="P:bacterial-type flagellum organization"/>
    <property type="evidence" value="ECO:0007669"/>
    <property type="project" value="UniProtKB-KW"/>
</dbReference>
<feature type="domain" description="Flagellar assembly protein FliH/Type III secretion system HrpE" evidence="11">
    <location>
        <begin position="121"/>
        <end position="242"/>
    </location>
</feature>
<evidence type="ECO:0000256" key="6">
    <source>
        <dbReference type="ARBA" id="ARBA00022490"/>
    </source>
</evidence>
<comment type="similarity">
    <text evidence="3">Belongs to the FliH family.</text>
</comment>
<comment type="caution">
    <text evidence="12">The sequence shown here is derived from an EMBL/GenBank/DDBJ whole genome shotgun (WGS) entry which is preliminary data.</text>
</comment>
<dbReference type="InterPro" id="IPR051472">
    <property type="entry name" value="T3SS_Stator/FliH"/>
</dbReference>
<gene>
    <name evidence="12" type="ORF">C4F51_09375</name>
</gene>
<comment type="subcellular location">
    <subcellularLocation>
        <location evidence="2">Cytoplasm</location>
    </subcellularLocation>
</comment>
<dbReference type="InterPro" id="IPR000563">
    <property type="entry name" value="Flag_FliH"/>
</dbReference>
<keyword evidence="13" id="KW-1185">Reference proteome</keyword>
<dbReference type="PRINTS" id="PR01003">
    <property type="entry name" value="FLGFLIH"/>
</dbReference>
<keyword evidence="12" id="KW-0969">Cilium</keyword>
<evidence type="ECO:0000313" key="12">
    <source>
        <dbReference type="EMBL" id="MBE8717398.1"/>
    </source>
</evidence>
<dbReference type="EMBL" id="PRDL01000001">
    <property type="protein sequence ID" value="MBE8717398.1"/>
    <property type="molecule type" value="Genomic_DNA"/>
</dbReference>
<dbReference type="PANTHER" id="PTHR34982:SF1">
    <property type="entry name" value="FLAGELLAR ASSEMBLY PROTEIN FLIH"/>
    <property type="match status" value="1"/>
</dbReference>
<dbReference type="GO" id="GO:0015031">
    <property type="term" value="P:protein transport"/>
    <property type="evidence" value="ECO:0007669"/>
    <property type="project" value="UniProtKB-KW"/>
</dbReference>
<reference evidence="12" key="1">
    <citation type="submission" date="2018-07" db="EMBL/GenBank/DDBJ databases">
        <title>Genome assembly of strain Ka43.</title>
        <authorList>
            <person name="Kukolya J."/>
            <person name="Nagy I."/>
            <person name="Horvath B."/>
            <person name="Toth A."/>
        </authorList>
    </citation>
    <scope>NUCLEOTIDE SEQUENCE</scope>
    <source>
        <strain evidence="12">KB43</strain>
    </source>
</reference>
<evidence type="ECO:0000313" key="13">
    <source>
        <dbReference type="Proteomes" id="UP000652567"/>
    </source>
</evidence>
<evidence type="ECO:0000256" key="8">
    <source>
        <dbReference type="ARBA" id="ARBA00022927"/>
    </source>
</evidence>
<keyword evidence="5" id="KW-0813">Transport</keyword>
<dbReference type="GO" id="GO:0009288">
    <property type="term" value="C:bacterial-type flagellum"/>
    <property type="evidence" value="ECO:0007669"/>
    <property type="project" value="InterPro"/>
</dbReference>
<feature type="compositionally biased region" description="Basic and acidic residues" evidence="10">
    <location>
        <begin position="33"/>
        <end position="57"/>
    </location>
</feature>
<keyword evidence="12" id="KW-0282">Flagellum</keyword>
<keyword evidence="7" id="KW-1005">Bacterial flagellum biogenesis</keyword>
<dbReference type="InterPro" id="IPR018035">
    <property type="entry name" value="Flagellar_FliH/T3SS_HrpE"/>
</dbReference>
<keyword evidence="12" id="KW-0966">Cell projection</keyword>
<evidence type="ECO:0000256" key="5">
    <source>
        <dbReference type="ARBA" id="ARBA00022448"/>
    </source>
</evidence>
<feature type="region of interest" description="Disordered" evidence="10">
    <location>
        <begin position="254"/>
        <end position="292"/>
    </location>
</feature>
<dbReference type="AlphaFoldDB" id="A0A928V263"/>
<evidence type="ECO:0000256" key="9">
    <source>
        <dbReference type="ARBA" id="ARBA00023225"/>
    </source>
</evidence>
<dbReference type="GO" id="GO:0005829">
    <property type="term" value="C:cytosol"/>
    <property type="evidence" value="ECO:0007669"/>
    <property type="project" value="TreeGrafter"/>
</dbReference>
<organism evidence="12 13">
    <name type="scientific">Cellvibrio polysaccharolyticus</name>
    <dbReference type="NCBI Taxonomy" id="2082724"/>
    <lineage>
        <taxon>Bacteria</taxon>
        <taxon>Pseudomonadati</taxon>
        <taxon>Pseudomonadota</taxon>
        <taxon>Gammaproteobacteria</taxon>
        <taxon>Cellvibrionales</taxon>
        <taxon>Cellvibrionaceae</taxon>
        <taxon>Cellvibrio</taxon>
    </lineage>
</organism>
<evidence type="ECO:0000256" key="7">
    <source>
        <dbReference type="ARBA" id="ARBA00022795"/>
    </source>
</evidence>
<dbReference type="Pfam" id="PF02108">
    <property type="entry name" value="FliH"/>
    <property type="match status" value="1"/>
</dbReference>
<dbReference type="GO" id="GO:0003774">
    <property type="term" value="F:cytoskeletal motor activity"/>
    <property type="evidence" value="ECO:0007669"/>
    <property type="project" value="InterPro"/>
</dbReference>
<keyword evidence="6" id="KW-0963">Cytoplasm</keyword>
<feature type="compositionally biased region" description="Polar residues" evidence="10">
    <location>
        <begin position="254"/>
        <end position="263"/>
    </location>
</feature>
<dbReference type="RefSeq" id="WP_193909232.1">
    <property type="nucleotide sequence ID" value="NZ_PRDL01000001.1"/>
</dbReference>
<keyword evidence="9" id="KW-1006">Bacterial flagellum protein export</keyword>
<evidence type="ECO:0000259" key="11">
    <source>
        <dbReference type="Pfam" id="PF02108"/>
    </source>
</evidence>